<gene>
    <name evidence="2" type="ORF">CKAN_01687300</name>
</gene>
<comment type="caution">
    <text evidence="2">The sequence shown here is derived from an EMBL/GenBank/DDBJ whole genome shotgun (WGS) entry which is preliminary data.</text>
</comment>
<feature type="domain" description="Protein kinase" evidence="1">
    <location>
        <begin position="1"/>
        <end position="146"/>
    </location>
</feature>
<organism evidence="2 3">
    <name type="scientific">Cinnamomum micranthum f. kanehirae</name>
    <dbReference type="NCBI Taxonomy" id="337451"/>
    <lineage>
        <taxon>Eukaryota</taxon>
        <taxon>Viridiplantae</taxon>
        <taxon>Streptophyta</taxon>
        <taxon>Embryophyta</taxon>
        <taxon>Tracheophyta</taxon>
        <taxon>Spermatophyta</taxon>
        <taxon>Magnoliopsida</taxon>
        <taxon>Magnoliidae</taxon>
        <taxon>Laurales</taxon>
        <taxon>Lauraceae</taxon>
        <taxon>Cinnamomum</taxon>
    </lineage>
</organism>
<dbReference type="PANTHER" id="PTHR48008">
    <property type="entry name" value="LEUCINE-RICH REPEAT RECEPTOR-LIKE PROTEIN KINASE IMK3-RELATED"/>
    <property type="match status" value="1"/>
</dbReference>
<dbReference type="STRING" id="337451.A0A3S3QNE1"/>
<dbReference type="PROSITE" id="PS50011">
    <property type="entry name" value="PROTEIN_KINASE_DOM"/>
    <property type="match status" value="1"/>
</dbReference>
<dbReference type="InterPro" id="IPR052451">
    <property type="entry name" value="Ser/Thr_kinase-like"/>
</dbReference>
<dbReference type="SUPFAM" id="SSF56112">
    <property type="entry name" value="Protein kinase-like (PK-like)"/>
    <property type="match status" value="1"/>
</dbReference>
<dbReference type="InterPro" id="IPR000719">
    <property type="entry name" value="Prot_kinase_dom"/>
</dbReference>
<dbReference type="Gene3D" id="1.10.510.10">
    <property type="entry name" value="Transferase(Phosphotransferase) domain 1"/>
    <property type="match status" value="1"/>
</dbReference>
<keyword evidence="2" id="KW-0675">Receptor</keyword>
<accession>A0A3S3QNE1</accession>
<keyword evidence="2" id="KW-0418">Kinase</keyword>
<reference evidence="2 3" key="1">
    <citation type="journal article" date="2019" name="Nat. Plants">
        <title>Stout camphor tree genome fills gaps in understanding of flowering plant genome evolution.</title>
        <authorList>
            <person name="Chaw S.M."/>
            <person name="Liu Y.C."/>
            <person name="Wu Y.W."/>
            <person name="Wang H.Y."/>
            <person name="Lin C.I."/>
            <person name="Wu C.S."/>
            <person name="Ke H.M."/>
            <person name="Chang L.Y."/>
            <person name="Hsu C.Y."/>
            <person name="Yang H.T."/>
            <person name="Sudianto E."/>
            <person name="Hsu M.H."/>
            <person name="Wu K.P."/>
            <person name="Wang L.N."/>
            <person name="Leebens-Mack J.H."/>
            <person name="Tsai I.J."/>
        </authorList>
    </citation>
    <scope>NUCLEOTIDE SEQUENCE [LARGE SCALE GENOMIC DNA]</scope>
    <source>
        <strain evidence="3">cv. Chaw 1501</strain>
        <tissue evidence="2">Young leaves</tissue>
    </source>
</reference>
<dbReference type="GO" id="GO:0004672">
    <property type="term" value="F:protein kinase activity"/>
    <property type="evidence" value="ECO:0007669"/>
    <property type="project" value="InterPro"/>
</dbReference>
<dbReference type="Proteomes" id="UP000283530">
    <property type="component" value="Unassembled WGS sequence"/>
</dbReference>
<dbReference type="OrthoDB" id="1688518at2759"/>
<proteinExistence type="predicted"/>
<keyword evidence="3" id="KW-1185">Reference proteome</keyword>
<dbReference type="InterPro" id="IPR011009">
    <property type="entry name" value="Kinase-like_dom_sf"/>
</dbReference>
<dbReference type="Pfam" id="PF00069">
    <property type="entry name" value="Pkinase"/>
    <property type="match status" value="1"/>
</dbReference>
<evidence type="ECO:0000313" key="3">
    <source>
        <dbReference type="Proteomes" id="UP000283530"/>
    </source>
</evidence>
<dbReference type="GO" id="GO:0005524">
    <property type="term" value="F:ATP binding"/>
    <property type="evidence" value="ECO:0007669"/>
    <property type="project" value="InterPro"/>
</dbReference>
<dbReference type="EMBL" id="QPKB01000006">
    <property type="protein sequence ID" value="RWR87909.1"/>
    <property type="molecule type" value="Genomic_DNA"/>
</dbReference>
<sequence length="152" mass="16870">MVAHVSDFGIARFLDEGQSIAQTKTLATFGYIAPEYGSEGLVSTKCDVYSYGIMLMETFTRKKPTDEIFAGDLSLKDWVNELLPNAIIQVIDANLLRPGEEHFNVKVQCVSSIMELALNCSAGSPRERINIKDALTALKDIRLRFLTNHEGT</sequence>
<name>A0A3S3QNE1_9MAGN</name>
<dbReference type="PANTHER" id="PTHR48008:SF14">
    <property type="entry name" value="PROTEIN KINASE DOMAIN-CONTAINING PROTEIN"/>
    <property type="match status" value="1"/>
</dbReference>
<dbReference type="AlphaFoldDB" id="A0A3S3QNE1"/>
<evidence type="ECO:0000313" key="2">
    <source>
        <dbReference type="EMBL" id="RWR87909.1"/>
    </source>
</evidence>
<keyword evidence="2" id="KW-0808">Transferase</keyword>
<evidence type="ECO:0000259" key="1">
    <source>
        <dbReference type="PROSITE" id="PS50011"/>
    </source>
</evidence>
<protein>
    <submittedName>
        <fullName evidence="2">Putative LRR receptor-like serine/threonine-protein kinase</fullName>
    </submittedName>
</protein>